<accession>A0A2K2FZ32</accession>
<dbReference type="Gene3D" id="1.20.5.1930">
    <property type="match status" value="1"/>
</dbReference>
<dbReference type="AlphaFoldDB" id="A0A2K2FZ32"/>
<protein>
    <recommendedName>
        <fullName evidence="4">Signal transduction histidine kinase subgroup 3 dimerisation and phosphoacceptor domain-containing protein</fullName>
    </recommendedName>
</protein>
<keyword evidence="1" id="KW-0808">Transferase</keyword>
<evidence type="ECO:0000256" key="2">
    <source>
        <dbReference type="ARBA" id="ARBA00022777"/>
    </source>
</evidence>
<dbReference type="PANTHER" id="PTHR24421">
    <property type="entry name" value="NITRATE/NITRITE SENSOR PROTEIN NARX-RELATED"/>
    <property type="match status" value="1"/>
</dbReference>
<evidence type="ECO:0000256" key="3">
    <source>
        <dbReference type="ARBA" id="ARBA00023012"/>
    </source>
</evidence>
<dbReference type="InterPro" id="IPR050482">
    <property type="entry name" value="Sensor_HK_TwoCompSys"/>
</dbReference>
<proteinExistence type="predicted"/>
<reference evidence="5 6" key="1">
    <citation type="submission" date="2016-05" db="EMBL/GenBank/DDBJ databases">
        <title>Complete genome sequence of Novosphingobium guangzhouense SA925(T).</title>
        <authorList>
            <person name="Sha S."/>
        </authorList>
    </citation>
    <scope>NUCLEOTIDE SEQUENCE [LARGE SCALE GENOMIC DNA]</scope>
    <source>
        <strain evidence="5 6">SA925</strain>
    </source>
</reference>
<feature type="domain" description="Signal transduction histidine kinase subgroup 3 dimerisation and phosphoacceptor" evidence="4">
    <location>
        <begin position="44"/>
        <end position="94"/>
    </location>
</feature>
<name>A0A2K2FZ32_9SPHN</name>
<comment type="caution">
    <text evidence="5">The sequence shown here is derived from an EMBL/GenBank/DDBJ whole genome shotgun (WGS) entry which is preliminary data.</text>
</comment>
<dbReference type="Pfam" id="PF07730">
    <property type="entry name" value="HisKA_3"/>
    <property type="match status" value="1"/>
</dbReference>
<dbReference type="RefSeq" id="WP_103096608.1">
    <property type="nucleotide sequence ID" value="NZ_LYMM01000040.1"/>
</dbReference>
<gene>
    <name evidence="5" type="ORF">A8V01_05185</name>
</gene>
<keyword evidence="2" id="KW-0418">Kinase</keyword>
<dbReference type="SUPFAM" id="SSF55874">
    <property type="entry name" value="ATPase domain of HSP90 chaperone/DNA topoisomerase II/histidine kinase"/>
    <property type="match status" value="1"/>
</dbReference>
<dbReference type="InterPro" id="IPR011712">
    <property type="entry name" value="Sig_transdc_His_kin_sub3_dim/P"/>
</dbReference>
<dbReference type="GO" id="GO:0000155">
    <property type="term" value="F:phosphorelay sensor kinase activity"/>
    <property type="evidence" value="ECO:0007669"/>
    <property type="project" value="InterPro"/>
</dbReference>
<dbReference type="GO" id="GO:0016020">
    <property type="term" value="C:membrane"/>
    <property type="evidence" value="ECO:0007669"/>
    <property type="project" value="InterPro"/>
</dbReference>
<sequence>MHAVNSDAFNRALRVGTVLEREAAFGTDRRDDTALCVLRARNDERRQIARELHDVTAQLLLELDFALNVMGKSGDLPPQADAREVVARLQEQMRCLSYILHPPELERYGLVGALEALTLGMAARTGIDISFSTRGYRDGLPPEMELAVLCIAQEALMNVFKHSGSQRAEVRLHCNCNWMCLRVRDYGIGSGARDAICSGLGVGVRAMTERMEEVGGRVRISLFEQGTAVSAIVGNPLRICATTEGPMGWAPGGR</sequence>
<keyword evidence="6" id="KW-1185">Reference proteome</keyword>
<keyword evidence="3" id="KW-0902">Two-component regulatory system</keyword>
<dbReference type="OrthoDB" id="9797605at2"/>
<evidence type="ECO:0000259" key="4">
    <source>
        <dbReference type="Pfam" id="PF07730"/>
    </source>
</evidence>
<evidence type="ECO:0000313" key="5">
    <source>
        <dbReference type="EMBL" id="PNU04012.1"/>
    </source>
</evidence>
<evidence type="ECO:0000313" key="6">
    <source>
        <dbReference type="Proteomes" id="UP000236327"/>
    </source>
</evidence>
<dbReference type="Gene3D" id="3.30.565.10">
    <property type="entry name" value="Histidine kinase-like ATPase, C-terminal domain"/>
    <property type="match status" value="1"/>
</dbReference>
<dbReference type="Proteomes" id="UP000236327">
    <property type="component" value="Unassembled WGS sequence"/>
</dbReference>
<dbReference type="GO" id="GO:0046983">
    <property type="term" value="F:protein dimerization activity"/>
    <property type="evidence" value="ECO:0007669"/>
    <property type="project" value="InterPro"/>
</dbReference>
<organism evidence="5 6">
    <name type="scientific">Novosphingobium guangzhouense</name>
    <dbReference type="NCBI Taxonomy" id="1850347"/>
    <lineage>
        <taxon>Bacteria</taxon>
        <taxon>Pseudomonadati</taxon>
        <taxon>Pseudomonadota</taxon>
        <taxon>Alphaproteobacteria</taxon>
        <taxon>Sphingomonadales</taxon>
        <taxon>Sphingomonadaceae</taxon>
        <taxon>Novosphingobium</taxon>
    </lineage>
</organism>
<dbReference type="CDD" id="cd16917">
    <property type="entry name" value="HATPase_UhpB-NarQ-NarX-like"/>
    <property type="match status" value="1"/>
</dbReference>
<dbReference type="InterPro" id="IPR036890">
    <property type="entry name" value="HATPase_C_sf"/>
</dbReference>
<evidence type="ECO:0000256" key="1">
    <source>
        <dbReference type="ARBA" id="ARBA00022679"/>
    </source>
</evidence>
<dbReference type="EMBL" id="LYMM01000040">
    <property type="protein sequence ID" value="PNU04012.1"/>
    <property type="molecule type" value="Genomic_DNA"/>
</dbReference>